<dbReference type="RefSeq" id="WP_055185135.1">
    <property type="nucleotide sequence ID" value="NZ_CABJAZ010000003.1"/>
</dbReference>
<dbReference type="CDD" id="cd07750">
    <property type="entry name" value="PolyPPase_VTC_like"/>
    <property type="match status" value="1"/>
</dbReference>
<name>A0A174WSC6_9CLOT</name>
<dbReference type="Pfam" id="PF09359">
    <property type="entry name" value="VTC"/>
    <property type="match status" value="1"/>
</dbReference>
<gene>
    <name evidence="2" type="ORF">CP373A1_15705</name>
</gene>
<dbReference type="Proteomes" id="UP000092714">
    <property type="component" value="Unassembled WGS sequence"/>
</dbReference>
<evidence type="ECO:0000313" key="3">
    <source>
        <dbReference type="Proteomes" id="UP000092714"/>
    </source>
</evidence>
<dbReference type="GO" id="GO:0006799">
    <property type="term" value="P:polyphosphate biosynthetic process"/>
    <property type="evidence" value="ECO:0007669"/>
    <property type="project" value="UniProtKB-ARBA"/>
</dbReference>
<dbReference type="EMBL" id="MAPZ01000031">
    <property type="protein sequence ID" value="OBY09544.1"/>
    <property type="molecule type" value="Genomic_DNA"/>
</dbReference>
<comment type="caution">
    <text evidence="2">The sequence shown here is derived from an EMBL/GenBank/DDBJ whole genome shotgun (WGS) entry which is preliminary data.</text>
</comment>
<accession>A0A174WSC6</accession>
<evidence type="ECO:0000313" key="2">
    <source>
        <dbReference type="EMBL" id="OBY09544.1"/>
    </source>
</evidence>
<sequence>MNTPKYRHEIKHFINYSDYLQIRNRLKHIASIDTSSTSNGRYKIRSLYFDNLYDKVLMENINGFNKREKFRIRFYNNDTSFIRLEKKSKNNGLCLKESTILTKEQCKDIINNNLNWIKDSNDNLLFEFYSKCKYQLLKPKIIVDYVREAFVYEPGNVRITFDMDVRTGIYSNNIFNPSLPVAPTNTNLIILEVKYDEFLPEIINNVIQTNSREVTTISKYASSRIYG</sequence>
<dbReference type="InterPro" id="IPR018966">
    <property type="entry name" value="VTC_domain"/>
</dbReference>
<dbReference type="eggNOG" id="COG5036">
    <property type="taxonomic scope" value="Bacteria"/>
</dbReference>
<proteinExistence type="predicted"/>
<dbReference type="OrthoDB" id="9784042at2"/>
<dbReference type="Gene3D" id="3.20.100.30">
    <property type="entry name" value="VTC, catalytic tunnel domain"/>
    <property type="match status" value="1"/>
</dbReference>
<keyword evidence="3" id="KW-1185">Reference proteome</keyword>
<dbReference type="InterPro" id="IPR042267">
    <property type="entry name" value="VTC_sf"/>
</dbReference>
<protein>
    <submittedName>
        <fullName evidence="2">Molecular chaperone</fullName>
    </submittedName>
</protein>
<reference evidence="2 3" key="1">
    <citation type="submission" date="2016-06" db="EMBL/GenBank/DDBJ databases">
        <authorList>
            <person name="Kjaerup R.B."/>
            <person name="Dalgaard T.S."/>
            <person name="Juul-Madsen H.R."/>
        </authorList>
    </citation>
    <scope>NUCLEOTIDE SEQUENCE [LARGE SCALE GENOMIC DNA]</scope>
    <source>
        <strain evidence="2 3">373-A1</strain>
    </source>
</reference>
<evidence type="ECO:0000259" key="1">
    <source>
        <dbReference type="Pfam" id="PF09359"/>
    </source>
</evidence>
<organism evidence="2 3">
    <name type="scientific">Clostridium paraputrificum</name>
    <dbReference type="NCBI Taxonomy" id="29363"/>
    <lineage>
        <taxon>Bacteria</taxon>
        <taxon>Bacillati</taxon>
        <taxon>Bacillota</taxon>
        <taxon>Clostridia</taxon>
        <taxon>Eubacteriales</taxon>
        <taxon>Clostridiaceae</taxon>
        <taxon>Clostridium</taxon>
    </lineage>
</organism>
<feature type="domain" description="VTC" evidence="1">
    <location>
        <begin position="7"/>
        <end position="222"/>
    </location>
</feature>
<dbReference type="AlphaFoldDB" id="A0A174WSC6"/>